<proteinExistence type="predicted"/>
<feature type="domain" description="Calcineurin-like phosphoesterase C-terminal" evidence="1">
    <location>
        <begin position="82"/>
        <end position="183"/>
    </location>
</feature>
<name>X1IPX2_9ZZZZ</name>
<feature type="non-terminal residue" evidence="2">
    <location>
        <position position="1"/>
    </location>
</feature>
<dbReference type="EMBL" id="BARU01032184">
    <property type="protein sequence ID" value="GAH68169.1"/>
    <property type="molecule type" value="Genomic_DNA"/>
</dbReference>
<protein>
    <recommendedName>
        <fullName evidence="1">Calcineurin-like phosphoesterase C-terminal domain-containing protein</fullName>
    </recommendedName>
</protein>
<dbReference type="Gene3D" id="3.60.21.10">
    <property type="match status" value="1"/>
</dbReference>
<dbReference type="InterPro" id="IPR029052">
    <property type="entry name" value="Metallo-depent_PP-like"/>
</dbReference>
<dbReference type="InterPro" id="IPR032288">
    <property type="entry name" value="Metallophos_C"/>
</dbReference>
<accession>X1IPX2</accession>
<sequence>VLDPNELLDGNQVYRIPDYQIEWLREDLSYRQGSPLLVFFHIPTRSWENYAEVLNLFNQHSTKMFSGHWHLDILIDSQGIPEQVTGALCGEWWRGICPDGKPYGYRIIQVEGNNIFSFYKEIGSKRQINITTPGALVCGITEMTAQIYTQYGPLEEVRYQIDQGNIISMKIVKEKLWNTATEIWDTTQVAAGYHTVIVEARDKEGFFSQQMEAKVNHSEIVPLGEIIPHFKAYQGHLIKVKGTIKTSFIEESCYNSEESTF</sequence>
<evidence type="ECO:0000259" key="1">
    <source>
        <dbReference type="Pfam" id="PF16370"/>
    </source>
</evidence>
<feature type="non-terminal residue" evidence="2">
    <location>
        <position position="261"/>
    </location>
</feature>
<comment type="caution">
    <text evidence="2">The sequence shown here is derived from an EMBL/GenBank/DDBJ whole genome shotgun (WGS) entry which is preliminary data.</text>
</comment>
<evidence type="ECO:0000313" key="2">
    <source>
        <dbReference type="EMBL" id="GAH68169.1"/>
    </source>
</evidence>
<reference evidence="2" key="1">
    <citation type="journal article" date="2014" name="Front. Microbiol.">
        <title>High frequency of phylogenetically diverse reductive dehalogenase-homologous genes in deep subseafloor sedimentary metagenomes.</title>
        <authorList>
            <person name="Kawai M."/>
            <person name="Futagami T."/>
            <person name="Toyoda A."/>
            <person name="Takaki Y."/>
            <person name="Nishi S."/>
            <person name="Hori S."/>
            <person name="Arai W."/>
            <person name="Tsubouchi T."/>
            <person name="Morono Y."/>
            <person name="Uchiyama I."/>
            <person name="Ito T."/>
            <person name="Fujiyama A."/>
            <person name="Inagaki F."/>
            <person name="Takami H."/>
        </authorList>
    </citation>
    <scope>NUCLEOTIDE SEQUENCE</scope>
    <source>
        <strain evidence="2">Expedition CK06-06</strain>
    </source>
</reference>
<dbReference type="AlphaFoldDB" id="X1IPX2"/>
<dbReference type="Pfam" id="PF16370">
    <property type="entry name" value="MetallophosC"/>
    <property type="match status" value="1"/>
</dbReference>
<dbReference type="SUPFAM" id="SSF56300">
    <property type="entry name" value="Metallo-dependent phosphatases"/>
    <property type="match status" value="1"/>
</dbReference>
<organism evidence="2">
    <name type="scientific">marine sediment metagenome</name>
    <dbReference type="NCBI Taxonomy" id="412755"/>
    <lineage>
        <taxon>unclassified sequences</taxon>
        <taxon>metagenomes</taxon>
        <taxon>ecological metagenomes</taxon>
    </lineage>
</organism>
<gene>
    <name evidence="2" type="ORF">S03H2_50794</name>
</gene>